<proteinExistence type="inferred from homology"/>
<feature type="domain" description="ABC transmembrane type-1" evidence="8">
    <location>
        <begin position="212"/>
        <end position="403"/>
    </location>
</feature>
<evidence type="ECO:0000256" key="1">
    <source>
        <dbReference type="ARBA" id="ARBA00004651"/>
    </source>
</evidence>
<evidence type="ECO:0000259" key="8">
    <source>
        <dbReference type="PROSITE" id="PS50928"/>
    </source>
</evidence>
<accession>A0A9X2MMD1</accession>
<dbReference type="CDD" id="cd06261">
    <property type="entry name" value="TM_PBP2"/>
    <property type="match status" value="1"/>
</dbReference>
<dbReference type="InterPro" id="IPR000515">
    <property type="entry name" value="MetI-like"/>
</dbReference>
<evidence type="ECO:0000256" key="4">
    <source>
        <dbReference type="ARBA" id="ARBA00022692"/>
    </source>
</evidence>
<evidence type="ECO:0000313" key="10">
    <source>
        <dbReference type="Proteomes" id="UP001141950"/>
    </source>
</evidence>
<keyword evidence="4 7" id="KW-0812">Transmembrane</keyword>
<organism evidence="9 10">
    <name type="scientific">Paenibacillus soyae</name>
    <dbReference type="NCBI Taxonomy" id="2969249"/>
    <lineage>
        <taxon>Bacteria</taxon>
        <taxon>Bacillati</taxon>
        <taxon>Bacillota</taxon>
        <taxon>Bacilli</taxon>
        <taxon>Bacillales</taxon>
        <taxon>Paenibacillaceae</taxon>
        <taxon>Paenibacillus</taxon>
    </lineage>
</organism>
<dbReference type="EMBL" id="JANIPJ010000001">
    <property type="protein sequence ID" value="MCR2802712.1"/>
    <property type="molecule type" value="Genomic_DNA"/>
</dbReference>
<dbReference type="GO" id="GO:0055085">
    <property type="term" value="P:transmembrane transport"/>
    <property type="evidence" value="ECO:0007669"/>
    <property type="project" value="InterPro"/>
</dbReference>
<feature type="transmembrane region" description="Helical" evidence="7">
    <location>
        <begin position="282"/>
        <end position="303"/>
    </location>
</feature>
<dbReference type="AlphaFoldDB" id="A0A9X2MMD1"/>
<feature type="transmembrane region" description="Helical" evidence="7">
    <location>
        <begin position="324"/>
        <end position="349"/>
    </location>
</feature>
<evidence type="ECO:0000256" key="3">
    <source>
        <dbReference type="ARBA" id="ARBA00022475"/>
    </source>
</evidence>
<dbReference type="PANTHER" id="PTHR43744">
    <property type="entry name" value="ABC TRANSPORTER PERMEASE PROTEIN MG189-RELATED-RELATED"/>
    <property type="match status" value="1"/>
</dbReference>
<keyword evidence="2 7" id="KW-0813">Transport</keyword>
<evidence type="ECO:0000313" key="9">
    <source>
        <dbReference type="EMBL" id="MCR2802712.1"/>
    </source>
</evidence>
<reference evidence="9" key="1">
    <citation type="submission" date="2022-08" db="EMBL/GenBank/DDBJ databases">
        <title>The genomic sequence of strain Paenibacillus sp. SCIV0701.</title>
        <authorList>
            <person name="Zhao H."/>
        </authorList>
    </citation>
    <scope>NUCLEOTIDE SEQUENCE</scope>
    <source>
        <strain evidence="9">SCIV0701</strain>
    </source>
</reference>
<dbReference type="Proteomes" id="UP001141950">
    <property type="component" value="Unassembled WGS sequence"/>
</dbReference>
<comment type="similarity">
    <text evidence="7">Belongs to the binding-protein-dependent transport system permease family.</text>
</comment>
<keyword evidence="5 7" id="KW-1133">Transmembrane helix</keyword>
<dbReference type="PANTHER" id="PTHR43744:SF12">
    <property type="entry name" value="ABC TRANSPORTER PERMEASE PROTEIN MG189-RELATED"/>
    <property type="match status" value="1"/>
</dbReference>
<evidence type="ECO:0000256" key="7">
    <source>
        <dbReference type="RuleBase" id="RU363032"/>
    </source>
</evidence>
<dbReference type="RefSeq" id="WP_257442371.1">
    <property type="nucleotide sequence ID" value="NZ_JANIPJ010000001.1"/>
</dbReference>
<feature type="transmembrane region" description="Helical" evidence="7">
    <location>
        <begin position="211"/>
        <end position="236"/>
    </location>
</feature>
<protein>
    <submittedName>
        <fullName evidence="9">Carbohydrate ABC transporter permease</fullName>
    </submittedName>
</protein>
<evidence type="ECO:0000256" key="2">
    <source>
        <dbReference type="ARBA" id="ARBA00022448"/>
    </source>
</evidence>
<dbReference type="PROSITE" id="PS50928">
    <property type="entry name" value="ABC_TM1"/>
    <property type="match status" value="1"/>
</dbReference>
<comment type="caution">
    <text evidence="9">The sequence shown here is derived from an EMBL/GenBank/DDBJ whole genome shotgun (WGS) entry which is preliminary data.</text>
</comment>
<sequence>MVTISFVIFALIPILWMFASSLKTEKDINSYPPKWLPTIPQSIQVTIDYTGMDETDPAFYEKDAMRAMWYPWMKNIRESIGDVTITGVKDGRKLYTAETVSSMFFVGQPKVVPTTIFNDKMMDKKLPIIQENKLSKFEWEGDSGKSIAVTPSIAESDLSSRFSAFYQSNELIKGQVVAISEQSNWVRVFSSYMALNKIAEDTAGALGFAQYFLNSAIITVASVLVQMVLGGLAGYTLAHLIESKKWKFFWIMFFLATIMIPDISLLLPMYLLMKDLGLVNSLLAVILPHTAWGIIIFLFKGFFDQVSKELLQAARVDGATELRTFLQIVTPLSIPIFTTVGVMTFIPVWNEFLWPLVVNSSPKYWTFTVALNDLQNQPSVLQNMLMASAFVSMIPLLLIFLFSQKYIEKGVAFSGVKG</sequence>
<comment type="subcellular location">
    <subcellularLocation>
        <location evidence="1 7">Cell membrane</location>
        <topology evidence="1 7">Multi-pass membrane protein</topology>
    </subcellularLocation>
</comment>
<dbReference type="GO" id="GO:0005886">
    <property type="term" value="C:plasma membrane"/>
    <property type="evidence" value="ECO:0007669"/>
    <property type="project" value="UniProtKB-SubCell"/>
</dbReference>
<gene>
    <name evidence="9" type="ORF">NQZ67_02345</name>
</gene>
<dbReference type="Pfam" id="PF00528">
    <property type="entry name" value="BPD_transp_1"/>
    <property type="match status" value="1"/>
</dbReference>
<evidence type="ECO:0000256" key="6">
    <source>
        <dbReference type="ARBA" id="ARBA00023136"/>
    </source>
</evidence>
<feature type="transmembrane region" description="Helical" evidence="7">
    <location>
        <begin position="384"/>
        <end position="402"/>
    </location>
</feature>
<keyword evidence="10" id="KW-1185">Reference proteome</keyword>
<keyword evidence="3" id="KW-1003">Cell membrane</keyword>
<name>A0A9X2MMD1_9BACL</name>
<dbReference type="InterPro" id="IPR035906">
    <property type="entry name" value="MetI-like_sf"/>
</dbReference>
<keyword evidence="6 7" id="KW-0472">Membrane</keyword>
<dbReference type="SUPFAM" id="SSF161098">
    <property type="entry name" value="MetI-like"/>
    <property type="match status" value="1"/>
</dbReference>
<dbReference type="Gene3D" id="1.10.3720.10">
    <property type="entry name" value="MetI-like"/>
    <property type="match status" value="1"/>
</dbReference>
<feature type="transmembrane region" description="Helical" evidence="7">
    <location>
        <begin position="248"/>
        <end position="270"/>
    </location>
</feature>
<evidence type="ECO:0000256" key="5">
    <source>
        <dbReference type="ARBA" id="ARBA00022989"/>
    </source>
</evidence>